<dbReference type="STRING" id="1802126.A3B25_00610"/>
<feature type="transmembrane region" description="Helical" evidence="1">
    <location>
        <begin position="140"/>
        <end position="161"/>
    </location>
</feature>
<protein>
    <submittedName>
        <fullName evidence="2">Uncharacterized protein</fullName>
    </submittedName>
</protein>
<sequence length="162" mass="17879">MILASHAIIGAAVGRLFPSSPLYGFLAGLLSHYAMDAIPHWEYMLQSVFKRKESGVGRVKAREIIYAGVDLAIGILFAFAVFPKGLESPEILPLSLGILGGILPDALQLFHLFYKGEPLRTHQKFHNAVHARRHFRDQPLTGIPLQIAIVALFILISNFLVP</sequence>
<evidence type="ECO:0000313" key="2">
    <source>
        <dbReference type="EMBL" id="OGZ53590.1"/>
    </source>
</evidence>
<evidence type="ECO:0000313" key="3">
    <source>
        <dbReference type="Proteomes" id="UP000179106"/>
    </source>
</evidence>
<accession>A0A1G2GU09</accession>
<keyword evidence="1" id="KW-0812">Transmembrane</keyword>
<name>A0A1G2GU09_9BACT</name>
<proteinExistence type="predicted"/>
<organism evidence="2 3">
    <name type="scientific">Candidatus Ryanbacteria bacterium RIFCSPLOWO2_01_FULL_48_26</name>
    <dbReference type="NCBI Taxonomy" id="1802126"/>
    <lineage>
        <taxon>Bacteria</taxon>
        <taxon>Candidatus Ryaniibacteriota</taxon>
    </lineage>
</organism>
<feature type="transmembrane region" description="Helical" evidence="1">
    <location>
        <begin position="94"/>
        <end position="114"/>
    </location>
</feature>
<reference evidence="2 3" key="1">
    <citation type="journal article" date="2016" name="Nat. Commun.">
        <title>Thousands of microbial genomes shed light on interconnected biogeochemical processes in an aquifer system.</title>
        <authorList>
            <person name="Anantharaman K."/>
            <person name="Brown C.T."/>
            <person name="Hug L.A."/>
            <person name="Sharon I."/>
            <person name="Castelle C.J."/>
            <person name="Probst A.J."/>
            <person name="Thomas B.C."/>
            <person name="Singh A."/>
            <person name="Wilkins M.J."/>
            <person name="Karaoz U."/>
            <person name="Brodie E.L."/>
            <person name="Williams K.H."/>
            <person name="Hubbard S.S."/>
            <person name="Banfield J.F."/>
        </authorList>
    </citation>
    <scope>NUCLEOTIDE SEQUENCE [LARGE SCALE GENOMIC DNA]</scope>
</reference>
<feature type="transmembrane region" description="Helical" evidence="1">
    <location>
        <begin position="64"/>
        <end position="82"/>
    </location>
</feature>
<dbReference type="Proteomes" id="UP000179106">
    <property type="component" value="Unassembled WGS sequence"/>
</dbReference>
<gene>
    <name evidence="2" type="ORF">A3B25_00610</name>
</gene>
<comment type="caution">
    <text evidence="2">The sequence shown here is derived from an EMBL/GenBank/DDBJ whole genome shotgun (WGS) entry which is preliminary data.</text>
</comment>
<evidence type="ECO:0000256" key="1">
    <source>
        <dbReference type="SAM" id="Phobius"/>
    </source>
</evidence>
<keyword evidence="1" id="KW-1133">Transmembrane helix</keyword>
<keyword evidence="1" id="KW-0472">Membrane</keyword>
<dbReference type="AlphaFoldDB" id="A0A1G2GU09"/>
<dbReference type="EMBL" id="MHNW01000015">
    <property type="protein sequence ID" value="OGZ53590.1"/>
    <property type="molecule type" value="Genomic_DNA"/>
</dbReference>